<keyword evidence="15" id="KW-1185">Reference proteome</keyword>
<dbReference type="GO" id="GO:0044718">
    <property type="term" value="P:siderophore transmembrane transport"/>
    <property type="evidence" value="ECO:0007669"/>
    <property type="project" value="TreeGrafter"/>
</dbReference>
<dbReference type="Pfam" id="PF00593">
    <property type="entry name" value="TonB_dep_Rec_b-barrel"/>
    <property type="match status" value="1"/>
</dbReference>
<dbReference type="PANTHER" id="PTHR30069">
    <property type="entry name" value="TONB-DEPENDENT OUTER MEMBRANE RECEPTOR"/>
    <property type="match status" value="1"/>
</dbReference>
<evidence type="ECO:0000256" key="6">
    <source>
        <dbReference type="ARBA" id="ARBA00023077"/>
    </source>
</evidence>
<dbReference type="SUPFAM" id="SSF49464">
    <property type="entry name" value="Carboxypeptidase regulatory domain-like"/>
    <property type="match status" value="1"/>
</dbReference>
<keyword evidence="5" id="KW-0732">Signal</keyword>
<comment type="subcellular location">
    <subcellularLocation>
        <location evidence="1 10">Cell outer membrane</location>
        <topology evidence="1 10">Multi-pass membrane protein</topology>
    </subcellularLocation>
</comment>
<dbReference type="InterPro" id="IPR008969">
    <property type="entry name" value="CarboxyPept-like_regulatory"/>
</dbReference>
<keyword evidence="9 10" id="KW-0998">Cell outer membrane</keyword>
<evidence type="ECO:0000256" key="8">
    <source>
        <dbReference type="ARBA" id="ARBA00023170"/>
    </source>
</evidence>
<dbReference type="GO" id="GO:0015344">
    <property type="term" value="F:siderophore uptake transmembrane transporter activity"/>
    <property type="evidence" value="ECO:0007669"/>
    <property type="project" value="TreeGrafter"/>
</dbReference>
<dbReference type="InterPro" id="IPR039426">
    <property type="entry name" value="TonB-dep_rcpt-like"/>
</dbReference>
<reference evidence="14 15" key="1">
    <citation type="submission" date="2021-12" db="EMBL/GenBank/DDBJ databases">
        <title>Genome sequencing of bacteria with rrn-lacking chromosome and rrn-plasmid.</title>
        <authorList>
            <person name="Anda M."/>
            <person name="Iwasaki W."/>
        </authorList>
    </citation>
    <scope>NUCLEOTIDE SEQUENCE [LARGE SCALE GENOMIC DNA]</scope>
    <source>
        <strain evidence="14 15">NBRC 15940</strain>
    </source>
</reference>
<evidence type="ECO:0000313" key="15">
    <source>
        <dbReference type="Proteomes" id="UP001310022"/>
    </source>
</evidence>
<dbReference type="InterPro" id="IPR012910">
    <property type="entry name" value="Plug_dom"/>
</dbReference>
<keyword evidence="8 14" id="KW-0675">Receptor</keyword>
<evidence type="ECO:0000256" key="9">
    <source>
        <dbReference type="ARBA" id="ARBA00023237"/>
    </source>
</evidence>
<protein>
    <submittedName>
        <fullName evidence="14">TonB-dependent receptor</fullName>
    </submittedName>
</protein>
<evidence type="ECO:0000259" key="13">
    <source>
        <dbReference type="Pfam" id="PF07715"/>
    </source>
</evidence>
<evidence type="ECO:0000256" key="1">
    <source>
        <dbReference type="ARBA" id="ARBA00004571"/>
    </source>
</evidence>
<accession>A0AAN5AM00</accession>
<organism evidence="14 15">
    <name type="scientific">Persicobacter diffluens</name>
    <dbReference type="NCBI Taxonomy" id="981"/>
    <lineage>
        <taxon>Bacteria</taxon>
        <taxon>Pseudomonadati</taxon>
        <taxon>Bacteroidota</taxon>
        <taxon>Cytophagia</taxon>
        <taxon>Cytophagales</taxon>
        <taxon>Persicobacteraceae</taxon>
        <taxon>Persicobacter</taxon>
    </lineage>
</organism>
<dbReference type="Gene3D" id="2.40.170.20">
    <property type="entry name" value="TonB-dependent receptor, beta-barrel domain"/>
    <property type="match status" value="1"/>
</dbReference>
<dbReference type="InterPro" id="IPR037066">
    <property type="entry name" value="Plug_dom_sf"/>
</dbReference>
<dbReference type="Proteomes" id="UP001310022">
    <property type="component" value="Unassembled WGS sequence"/>
</dbReference>
<dbReference type="EMBL" id="BQKE01000001">
    <property type="protein sequence ID" value="GJM61393.1"/>
    <property type="molecule type" value="Genomic_DNA"/>
</dbReference>
<evidence type="ECO:0000313" key="14">
    <source>
        <dbReference type="EMBL" id="GJM61393.1"/>
    </source>
</evidence>
<dbReference type="Pfam" id="PF07715">
    <property type="entry name" value="Plug"/>
    <property type="match status" value="1"/>
</dbReference>
<evidence type="ECO:0000256" key="3">
    <source>
        <dbReference type="ARBA" id="ARBA00022452"/>
    </source>
</evidence>
<feature type="domain" description="TonB-dependent receptor-like beta-barrel" evidence="12">
    <location>
        <begin position="361"/>
        <end position="755"/>
    </location>
</feature>
<proteinExistence type="inferred from homology"/>
<comment type="similarity">
    <text evidence="10 11">Belongs to the TonB-dependent receptor family.</text>
</comment>
<dbReference type="InterPro" id="IPR036942">
    <property type="entry name" value="Beta-barrel_TonB_sf"/>
</dbReference>
<evidence type="ECO:0000256" key="5">
    <source>
        <dbReference type="ARBA" id="ARBA00022729"/>
    </source>
</evidence>
<dbReference type="PANTHER" id="PTHR30069:SF29">
    <property type="entry name" value="HEMOGLOBIN AND HEMOGLOBIN-HAPTOGLOBIN-BINDING PROTEIN 1-RELATED"/>
    <property type="match status" value="1"/>
</dbReference>
<dbReference type="Gene3D" id="2.170.130.10">
    <property type="entry name" value="TonB-dependent receptor, plug domain"/>
    <property type="match status" value="1"/>
</dbReference>
<keyword evidence="2 10" id="KW-0813">Transport</keyword>
<dbReference type="PROSITE" id="PS52016">
    <property type="entry name" value="TONB_DEPENDENT_REC_3"/>
    <property type="match status" value="1"/>
</dbReference>
<dbReference type="SUPFAM" id="SSF56935">
    <property type="entry name" value="Porins"/>
    <property type="match status" value="1"/>
</dbReference>
<keyword evidence="6 11" id="KW-0798">TonB box</keyword>
<dbReference type="Pfam" id="PF13715">
    <property type="entry name" value="CarbopepD_reg_2"/>
    <property type="match status" value="1"/>
</dbReference>
<evidence type="ECO:0000256" key="4">
    <source>
        <dbReference type="ARBA" id="ARBA00022692"/>
    </source>
</evidence>
<evidence type="ECO:0000256" key="11">
    <source>
        <dbReference type="RuleBase" id="RU003357"/>
    </source>
</evidence>
<dbReference type="GO" id="GO:0009279">
    <property type="term" value="C:cell outer membrane"/>
    <property type="evidence" value="ECO:0007669"/>
    <property type="project" value="UniProtKB-SubCell"/>
</dbReference>
<keyword evidence="7 10" id="KW-0472">Membrane</keyword>
<keyword evidence="3 10" id="KW-1134">Transmembrane beta strand</keyword>
<dbReference type="AlphaFoldDB" id="A0AAN5AM00"/>
<gene>
    <name evidence="14" type="ORF">PEDI_19450</name>
</gene>
<evidence type="ECO:0000259" key="12">
    <source>
        <dbReference type="Pfam" id="PF00593"/>
    </source>
</evidence>
<feature type="domain" description="TonB-dependent receptor plug" evidence="13">
    <location>
        <begin position="129"/>
        <end position="233"/>
    </location>
</feature>
<dbReference type="RefSeq" id="WP_338236949.1">
    <property type="nucleotide sequence ID" value="NZ_BQKE01000001.1"/>
</dbReference>
<name>A0AAN5AM00_9BACT</name>
<dbReference type="InterPro" id="IPR000531">
    <property type="entry name" value="Beta-barrel_TonB"/>
</dbReference>
<evidence type="ECO:0000256" key="2">
    <source>
        <dbReference type="ARBA" id="ARBA00022448"/>
    </source>
</evidence>
<comment type="caution">
    <text evidence="14">The sequence shown here is derived from an EMBL/GenBank/DDBJ whole genome shotgun (WGS) entry which is preliminary data.</text>
</comment>
<keyword evidence="4 10" id="KW-0812">Transmembrane</keyword>
<evidence type="ECO:0000256" key="7">
    <source>
        <dbReference type="ARBA" id="ARBA00023136"/>
    </source>
</evidence>
<sequence>MTPIKNQSYKLLLLLPLVICETFLPLSTKAQNTHQARVIDEKGIGVSFASILIEPSGEILLSDENGYFTFHKPPKGSLTFTVSHLSFIAFEKSINVSSLENQLLPIKLQPKNIELDQVIIRGKSEATQLREAAYAIEVIEAESFKKSSVDVNQILGRISGVNIRENGGLGSSFNLSLNGLSGNRVRTFINGVPMDYFGNSLTLNNFPANQIEAIEVYKGAVPIHLSSDALGGAVNISLKQQPITFLDASYSVGSFNTHKAAVNGQWHHPKSGLTFRLKSFYNQSDNDYKVNVHLLDYETGKLAEESTTVRRFHDAYQSNMVWAEAGFQNKSFADELMFGFLHSANHNEFQQSPYATGISAFPTGEAFSKTQSKIGNLSYRKKGLLTKRLNVAGYVVYVSGQDQMVDISPHRYDWFGNYEPNVHPTTGEMGRKTNFQLNRENWLGNFNTEYSLGEHHGLAFNYSLNQLSVQGEDEFQPQNNTQFSEPNEVRKDVLGLSYSVKALHDKWKTNVFGKKYLYELNAVEASYDGSSSEKVKIFKQNNGLGIASTYVFDDIQLKASFEKAYRFPEYYELFGDGLNVIPNQNLQAEESQNYNLGFRLNKLGTHRIRAELNTFMRDTKNYIRFEPRMNRSRYINDEAVLAQGLDLTLNYAYDNTLNVNFSGTYQSLKNNDKASALYQDRIPNEPYLFGNLSLIYQLPLDDRNELSFATTHRYVHEFYFQWPSIASQDSKAVIPSQLTHNIELTYVRKKGRLSFSFLIANIMDAEVFDNLNQPKPGRAYSLKSRIYLQKNQ</sequence>
<evidence type="ECO:0000256" key="10">
    <source>
        <dbReference type="PROSITE-ProRule" id="PRU01360"/>
    </source>
</evidence>